<feature type="chain" id="PRO_5018628415" evidence="1">
    <location>
        <begin position="31"/>
        <end position="107"/>
    </location>
</feature>
<dbReference type="InterPro" id="IPR019049">
    <property type="entry name" value="Nucleoporin_prot_Ndc1/Nup"/>
</dbReference>
<gene>
    <name evidence="2" type="ORF">PXEA_LOCUS12406</name>
</gene>
<organism evidence="2 3">
    <name type="scientific">Protopolystoma xenopodis</name>
    <dbReference type="NCBI Taxonomy" id="117903"/>
    <lineage>
        <taxon>Eukaryota</taxon>
        <taxon>Metazoa</taxon>
        <taxon>Spiralia</taxon>
        <taxon>Lophotrochozoa</taxon>
        <taxon>Platyhelminthes</taxon>
        <taxon>Monogenea</taxon>
        <taxon>Polyopisthocotylea</taxon>
        <taxon>Polystomatidea</taxon>
        <taxon>Polystomatidae</taxon>
        <taxon>Protopolystoma</taxon>
    </lineage>
</organism>
<evidence type="ECO:0000313" key="3">
    <source>
        <dbReference type="Proteomes" id="UP000784294"/>
    </source>
</evidence>
<dbReference type="OrthoDB" id="67850at2759"/>
<sequence length="107" mass="11816">MPFFIPQLIPLLRRLPVLAWLTIDMPLAETAHIFSSGGANLSLSSNQTFIASGQLVVWSIQLISQLSVASFTEDQFGLVQMHLGQILVTLATLYEVNMHHLADLTII</sequence>
<proteinExistence type="predicted"/>
<dbReference type="AlphaFoldDB" id="A0A3S5AAE5"/>
<reference evidence="2" key="1">
    <citation type="submission" date="2018-11" db="EMBL/GenBank/DDBJ databases">
        <authorList>
            <consortium name="Pathogen Informatics"/>
        </authorList>
    </citation>
    <scope>NUCLEOTIDE SEQUENCE</scope>
</reference>
<evidence type="ECO:0000256" key="1">
    <source>
        <dbReference type="SAM" id="SignalP"/>
    </source>
</evidence>
<keyword evidence="3" id="KW-1185">Reference proteome</keyword>
<accession>A0A3S5AAE5</accession>
<evidence type="ECO:0000313" key="2">
    <source>
        <dbReference type="EMBL" id="VEL18966.1"/>
    </source>
</evidence>
<dbReference type="Pfam" id="PF09531">
    <property type="entry name" value="Ndc1_Nup"/>
    <property type="match status" value="1"/>
</dbReference>
<dbReference type="EMBL" id="CAAALY010039487">
    <property type="protein sequence ID" value="VEL18966.1"/>
    <property type="molecule type" value="Genomic_DNA"/>
</dbReference>
<feature type="signal peptide" evidence="1">
    <location>
        <begin position="1"/>
        <end position="30"/>
    </location>
</feature>
<keyword evidence="1" id="KW-0732">Signal</keyword>
<name>A0A3S5AAE5_9PLAT</name>
<protein>
    <submittedName>
        <fullName evidence="2">Uncharacterized protein</fullName>
    </submittedName>
</protein>
<dbReference type="Proteomes" id="UP000784294">
    <property type="component" value="Unassembled WGS sequence"/>
</dbReference>
<comment type="caution">
    <text evidence="2">The sequence shown here is derived from an EMBL/GenBank/DDBJ whole genome shotgun (WGS) entry which is preliminary data.</text>
</comment>